<feature type="transmembrane region" description="Helical" evidence="1">
    <location>
        <begin position="34"/>
        <end position="53"/>
    </location>
</feature>
<reference evidence="5 6" key="1">
    <citation type="submission" date="2018-04" db="EMBL/GenBank/DDBJ databases">
        <title>Genomic Encyclopedia of Type Strains, Phase III (KMG-III): the genomes of soil and plant-associated and newly described type strains.</title>
        <authorList>
            <person name="Whitman W."/>
        </authorList>
    </citation>
    <scope>NUCLEOTIDE SEQUENCE [LARGE SCALE GENOMIC DNA]</scope>
    <source>
        <strain evidence="5 6">NW12</strain>
    </source>
</reference>
<dbReference type="AlphaFoldDB" id="A0A2T4YQY8"/>
<dbReference type="PANTHER" id="PTHR44757">
    <property type="entry name" value="DIGUANYLATE CYCLASE DGCP"/>
    <property type="match status" value="1"/>
</dbReference>
<dbReference type="SUPFAM" id="SSF141868">
    <property type="entry name" value="EAL domain-like"/>
    <property type="match status" value="1"/>
</dbReference>
<dbReference type="InterPro" id="IPR035919">
    <property type="entry name" value="EAL_sf"/>
</dbReference>
<dbReference type="Gene3D" id="3.20.20.450">
    <property type="entry name" value="EAL domain"/>
    <property type="match status" value="1"/>
</dbReference>
<feature type="transmembrane region" description="Helical" evidence="1">
    <location>
        <begin position="99"/>
        <end position="117"/>
    </location>
</feature>
<dbReference type="PROSITE" id="PS50887">
    <property type="entry name" value="GGDEF"/>
    <property type="match status" value="1"/>
</dbReference>
<organism evidence="5 6">
    <name type="scientific">Sphingomonas aerolata</name>
    <dbReference type="NCBI Taxonomy" id="185951"/>
    <lineage>
        <taxon>Bacteria</taxon>
        <taxon>Pseudomonadati</taxon>
        <taxon>Pseudomonadota</taxon>
        <taxon>Alphaproteobacteria</taxon>
        <taxon>Sphingomonadales</taxon>
        <taxon>Sphingomonadaceae</taxon>
        <taxon>Sphingomonas</taxon>
    </lineage>
</organism>
<gene>
    <name evidence="5" type="ORF">C8J24_2167</name>
</gene>
<keyword evidence="1" id="KW-1133">Transmembrane helix</keyword>
<dbReference type="Gene3D" id="3.30.450.20">
    <property type="entry name" value="PAS domain"/>
    <property type="match status" value="1"/>
</dbReference>
<dbReference type="PANTHER" id="PTHR44757:SF2">
    <property type="entry name" value="BIOFILM ARCHITECTURE MAINTENANCE PROTEIN MBAA"/>
    <property type="match status" value="1"/>
</dbReference>
<evidence type="ECO:0000313" key="6">
    <source>
        <dbReference type="Proteomes" id="UP000240996"/>
    </source>
</evidence>
<feature type="transmembrane region" description="Helical" evidence="1">
    <location>
        <begin position="152"/>
        <end position="185"/>
    </location>
</feature>
<dbReference type="SUPFAM" id="SSF55073">
    <property type="entry name" value="Nucleotide cyclase"/>
    <property type="match status" value="1"/>
</dbReference>
<dbReference type="InterPro" id="IPR029787">
    <property type="entry name" value="Nucleotide_cyclase"/>
</dbReference>
<dbReference type="Gene3D" id="3.30.70.270">
    <property type="match status" value="1"/>
</dbReference>
<dbReference type="InterPro" id="IPR052155">
    <property type="entry name" value="Biofilm_reg_signaling"/>
</dbReference>
<dbReference type="EMBL" id="PZZN01000002">
    <property type="protein sequence ID" value="PTM45934.1"/>
    <property type="molecule type" value="Genomic_DNA"/>
</dbReference>
<evidence type="ECO:0000313" key="5">
    <source>
        <dbReference type="EMBL" id="PTM45934.1"/>
    </source>
</evidence>
<evidence type="ECO:0000259" key="4">
    <source>
        <dbReference type="PROSITE" id="PS50887"/>
    </source>
</evidence>
<dbReference type="NCBIfam" id="TIGR00254">
    <property type="entry name" value="GGDEF"/>
    <property type="match status" value="1"/>
</dbReference>
<dbReference type="CDD" id="cd01948">
    <property type="entry name" value="EAL"/>
    <property type="match status" value="1"/>
</dbReference>
<dbReference type="InterPro" id="IPR035965">
    <property type="entry name" value="PAS-like_dom_sf"/>
</dbReference>
<dbReference type="SUPFAM" id="SSF55785">
    <property type="entry name" value="PYP-like sensor domain (PAS domain)"/>
    <property type="match status" value="1"/>
</dbReference>
<dbReference type="SMART" id="SM00267">
    <property type="entry name" value="GGDEF"/>
    <property type="match status" value="1"/>
</dbReference>
<accession>A0A2T4YQY8</accession>
<protein>
    <submittedName>
        <fullName evidence="5">Diguanylate cyclase/phosphodiesterase with PAS/PAC sensor(S)</fullName>
    </submittedName>
</protein>
<feature type="domain" description="EAL" evidence="3">
    <location>
        <begin position="517"/>
        <end position="768"/>
    </location>
</feature>
<dbReference type="InterPro" id="IPR013656">
    <property type="entry name" value="PAS_4"/>
</dbReference>
<keyword evidence="6" id="KW-1185">Reference proteome</keyword>
<dbReference type="RefSeq" id="WP_244180619.1">
    <property type="nucleotide sequence ID" value="NZ_PZZN01000002.1"/>
</dbReference>
<comment type="caution">
    <text evidence="5">The sequence shown here is derived from an EMBL/GenBank/DDBJ whole genome shotgun (WGS) entry which is preliminary data.</text>
</comment>
<dbReference type="PROSITE" id="PS50113">
    <property type="entry name" value="PAC"/>
    <property type="match status" value="1"/>
</dbReference>
<evidence type="ECO:0000256" key="1">
    <source>
        <dbReference type="SAM" id="Phobius"/>
    </source>
</evidence>
<dbReference type="Pfam" id="PF08448">
    <property type="entry name" value="PAS_4"/>
    <property type="match status" value="1"/>
</dbReference>
<dbReference type="Pfam" id="PF00990">
    <property type="entry name" value="GGDEF"/>
    <property type="match status" value="1"/>
</dbReference>
<dbReference type="CDD" id="cd01949">
    <property type="entry name" value="GGDEF"/>
    <property type="match status" value="1"/>
</dbReference>
<keyword evidence="1" id="KW-0812">Transmembrane</keyword>
<proteinExistence type="predicted"/>
<name>A0A2T4YQY8_9SPHN</name>
<keyword evidence="1" id="KW-0472">Membrane</keyword>
<dbReference type="InterPro" id="IPR000700">
    <property type="entry name" value="PAS-assoc_C"/>
</dbReference>
<dbReference type="InterPro" id="IPR043128">
    <property type="entry name" value="Rev_trsase/Diguanyl_cyclase"/>
</dbReference>
<dbReference type="PROSITE" id="PS50883">
    <property type="entry name" value="EAL"/>
    <property type="match status" value="1"/>
</dbReference>
<dbReference type="SMART" id="SM00052">
    <property type="entry name" value="EAL"/>
    <property type="match status" value="1"/>
</dbReference>
<feature type="transmembrane region" description="Helical" evidence="1">
    <location>
        <begin position="59"/>
        <end position="78"/>
    </location>
</feature>
<feature type="domain" description="PAC" evidence="2">
    <location>
        <begin position="290"/>
        <end position="343"/>
    </location>
</feature>
<sequence length="774" mass="83941">MPIDMRALLALSEGCDPREWGRLRAAQLDAGRQLAWFALAANLLATAVCAALLYPRMPFWQVASWSTLLIAGTVWVTIRRRLAPSRAAGHGGRTDIRATLWEGGSLALAWSVIPVFFCPQVPVATSIGLGLTLMIVMTGAAFAMAPLPLATLMFVGTLGFVSFVQLMLMHAVAIAGGVLAFTLLLMTACLSRTRALVTIHNAQAVLDERDETISVLLLEFEESAAEWLWETDATRRVIRPSARFARACGRAPADIDGMPILQLLAGPSWDSGTFAAGLRALAEKLRNRDSFVNLRLPIRFTEQERWWQLAAAPRYDDRGIFCGFRGVGADVTDQRASADKINRMARFDTLTGLPNRRLITETLSDAMIAAEACGGRCAFMMLDLDRFKAVNDTLGHPVGDRLLCQVAERLGHMMSANESCGRLGGDEFALVVRDASDTGAVEELAGRIITALSRPYDVDHYTLHIGASIGLAFGPRDGRTSEMLIRSADLALYRAKDAGRGVFRVYEPALYVQAEERRVLEIALRGALDRGEMSLAYQPIIDTQGGMLRGFEALLRWESPEFGTVPPSRFIPLAEDARIIAQIGAWVLRTACAEAASWPEGLRIAVNVSPVQLQNDGFVTTVATVLADSGLSADRLELEVTEGVFLREDRGATTTLARILDLGVRLSLDDFGIGHSSLGYLSRTRFSSIKIDGSFVRAAARGGREALAIIRAVVALAQSLDIATIAEGVETQDERQLVAALGCTHAQGDLFGRALPVTETRTLAERDWTDSAAA</sequence>
<evidence type="ECO:0000259" key="2">
    <source>
        <dbReference type="PROSITE" id="PS50113"/>
    </source>
</evidence>
<evidence type="ECO:0000259" key="3">
    <source>
        <dbReference type="PROSITE" id="PS50883"/>
    </source>
</evidence>
<dbReference type="InterPro" id="IPR000160">
    <property type="entry name" value="GGDEF_dom"/>
</dbReference>
<dbReference type="Proteomes" id="UP000240996">
    <property type="component" value="Unassembled WGS sequence"/>
</dbReference>
<dbReference type="InterPro" id="IPR001633">
    <property type="entry name" value="EAL_dom"/>
</dbReference>
<dbReference type="Pfam" id="PF00563">
    <property type="entry name" value="EAL"/>
    <property type="match status" value="1"/>
</dbReference>
<feature type="domain" description="GGDEF" evidence="4">
    <location>
        <begin position="375"/>
        <end position="508"/>
    </location>
</feature>